<dbReference type="EMBL" id="JAVYJV010000019">
    <property type="protein sequence ID" value="KAK4345690.1"/>
    <property type="molecule type" value="Genomic_DNA"/>
</dbReference>
<dbReference type="Pfam" id="PF24758">
    <property type="entry name" value="LRR_At5g56370"/>
    <property type="match status" value="1"/>
</dbReference>
<organism evidence="2 3">
    <name type="scientific">Anisodus tanguticus</name>
    <dbReference type="NCBI Taxonomy" id="243964"/>
    <lineage>
        <taxon>Eukaryota</taxon>
        <taxon>Viridiplantae</taxon>
        <taxon>Streptophyta</taxon>
        <taxon>Embryophyta</taxon>
        <taxon>Tracheophyta</taxon>
        <taxon>Spermatophyta</taxon>
        <taxon>Magnoliopsida</taxon>
        <taxon>eudicotyledons</taxon>
        <taxon>Gunneridae</taxon>
        <taxon>Pentapetalae</taxon>
        <taxon>asterids</taxon>
        <taxon>lamiids</taxon>
        <taxon>Solanales</taxon>
        <taxon>Solanaceae</taxon>
        <taxon>Solanoideae</taxon>
        <taxon>Hyoscyameae</taxon>
        <taxon>Anisodus</taxon>
    </lineage>
</organism>
<dbReference type="SUPFAM" id="SSF52047">
    <property type="entry name" value="RNI-like"/>
    <property type="match status" value="1"/>
</dbReference>
<accession>A0AAE1R5U8</accession>
<dbReference type="InterPro" id="IPR053772">
    <property type="entry name" value="At1g61320/At1g61330-like"/>
</dbReference>
<evidence type="ECO:0000313" key="2">
    <source>
        <dbReference type="EMBL" id="KAK4345690.1"/>
    </source>
</evidence>
<evidence type="ECO:0000313" key="3">
    <source>
        <dbReference type="Proteomes" id="UP001291623"/>
    </source>
</evidence>
<proteinExistence type="predicted"/>
<evidence type="ECO:0000259" key="1">
    <source>
        <dbReference type="Pfam" id="PF24758"/>
    </source>
</evidence>
<dbReference type="InterPro" id="IPR032675">
    <property type="entry name" value="LRR_dom_sf"/>
</dbReference>
<gene>
    <name evidence="2" type="ORF">RND71_035866</name>
</gene>
<comment type="caution">
    <text evidence="2">The sequence shown here is derived from an EMBL/GenBank/DDBJ whole genome shotgun (WGS) entry which is preliminary data.</text>
</comment>
<protein>
    <recommendedName>
        <fullName evidence="1">F-box/LRR-repeat protein 15/At3g58940/PEG3-like LRR domain-containing protein</fullName>
    </recommendedName>
</protein>
<keyword evidence="3" id="KW-1185">Reference proteome</keyword>
<feature type="domain" description="F-box/LRR-repeat protein 15/At3g58940/PEG3-like LRR" evidence="1">
    <location>
        <begin position="85"/>
        <end position="188"/>
    </location>
</feature>
<reference evidence="2" key="1">
    <citation type="submission" date="2023-12" db="EMBL/GenBank/DDBJ databases">
        <title>Genome assembly of Anisodus tanguticus.</title>
        <authorList>
            <person name="Wang Y.-J."/>
        </authorList>
    </citation>
    <scope>NUCLEOTIDE SEQUENCE</scope>
    <source>
        <strain evidence="2">KB-2021</strain>
        <tissue evidence="2">Leaf</tissue>
    </source>
</reference>
<dbReference type="AlphaFoldDB" id="A0AAE1R5U8"/>
<dbReference type="Proteomes" id="UP001291623">
    <property type="component" value="Unassembled WGS sequence"/>
</dbReference>
<sequence>MEYPVEIIGNILSRLGAAIDVVVASLTSRKWLEARRNHLHTLTFNSNDWPVYDELPRSRLERYLAPVDYNVNTPNLNILEKCGRQSLELLDLAENTITGFGPSYQKFPCLRSLSLNHVDISTLDLSHLLSACPKVEVLNLVDMDFATSGPEFSMTLSSNSLKDIHVEAIELSEVILEADRLKNLHLKDCNIGNFALLSNGTLRIFELDNVDIFPLDIGENNAENLEIVEVSNFTTFRSDFHHMIVKLSKVRRISLCFVMFEDNDDEFVHTEATSACFPHLSRLSLTDELREELQRGLLGYRQLENLVVLELGWKVISDSFSDWVVELLKRCPKLRKLVIFWGCLGCQHT</sequence>
<name>A0AAE1R5U8_9SOLA</name>
<dbReference type="InterPro" id="IPR055411">
    <property type="entry name" value="LRR_FXL15/At3g58940/PEG3-like"/>
</dbReference>
<dbReference type="PANTHER" id="PTHR34145">
    <property type="entry name" value="OS02G0105600 PROTEIN"/>
    <property type="match status" value="1"/>
</dbReference>
<dbReference type="Gene3D" id="3.80.10.10">
    <property type="entry name" value="Ribonuclease Inhibitor"/>
    <property type="match status" value="2"/>
</dbReference>